<name>A0A3B0RQV7_9ZZZZ</name>
<accession>A0A3B0RQV7</accession>
<evidence type="ECO:0008006" key="2">
    <source>
        <dbReference type="Google" id="ProtNLM"/>
    </source>
</evidence>
<sequence length="162" mass="18064">MRSAPGISLLFFVSAIAFVGWGAAERKFARQNISVSASEKDTATPGTRAERIAEFAQNWDPEPQYDFAFNALDPSFEIAASADSVFDPSDDYWGLPRDVGYELVSAYCSACHSLSIVMQQKATPERWDEILDWMVETQGMARLNPEDRTVIHAYLSAHFSSQ</sequence>
<reference evidence="1" key="1">
    <citation type="submission" date="2018-06" db="EMBL/GenBank/DDBJ databases">
        <authorList>
            <person name="Zhirakovskaya E."/>
        </authorList>
    </citation>
    <scope>NUCLEOTIDE SEQUENCE</scope>
</reference>
<evidence type="ECO:0000313" key="1">
    <source>
        <dbReference type="EMBL" id="VAV93721.1"/>
    </source>
</evidence>
<dbReference type="GO" id="GO:0009055">
    <property type="term" value="F:electron transfer activity"/>
    <property type="evidence" value="ECO:0007669"/>
    <property type="project" value="InterPro"/>
</dbReference>
<gene>
    <name evidence="1" type="ORF">MNBD_ALPHA05-65</name>
</gene>
<dbReference type="Gene3D" id="1.10.760.10">
    <property type="entry name" value="Cytochrome c-like domain"/>
    <property type="match status" value="1"/>
</dbReference>
<proteinExistence type="predicted"/>
<dbReference type="SUPFAM" id="SSF46626">
    <property type="entry name" value="Cytochrome c"/>
    <property type="match status" value="1"/>
</dbReference>
<dbReference type="InterPro" id="IPR036909">
    <property type="entry name" value="Cyt_c-like_dom_sf"/>
</dbReference>
<dbReference type="EMBL" id="UOEH01000122">
    <property type="protein sequence ID" value="VAV93721.1"/>
    <property type="molecule type" value="Genomic_DNA"/>
</dbReference>
<dbReference type="GO" id="GO:0020037">
    <property type="term" value="F:heme binding"/>
    <property type="evidence" value="ECO:0007669"/>
    <property type="project" value="InterPro"/>
</dbReference>
<dbReference type="AlphaFoldDB" id="A0A3B0RQV7"/>
<organism evidence="1">
    <name type="scientific">hydrothermal vent metagenome</name>
    <dbReference type="NCBI Taxonomy" id="652676"/>
    <lineage>
        <taxon>unclassified sequences</taxon>
        <taxon>metagenomes</taxon>
        <taxon>ecological metagenomes</taxon>
    </lineage>
</organism>
<protein>
    <recommendedName>
        <fullName evidence="2">Cytochrome c domain-containing protein</fullName>
    </recommendedName>
</protein>